<evidence type="ECO:0000313" key="3">
    <source>
        <dbReference type="Proteomes" id="UP001152759"/>
    </source>
</evidence>
<feature type="signal peptide" evidence="1">
    <location>
        <begin position="1"/>
        <end position="25"/>
    </location>
</feature>
<accession>A0A9P0CC34</accession>
<reference evidence="2" key="1">
    <citation type="submission" date="2021-12" db="EMBL/GenBank/DDBJ databases">
        <authorList>
            <person name="King R."/>
        </authorList>
    </citation>
    <scope>NUCLEOTIDE SEQUENCE</scope>
</reference>
<name>A0A9P0CC34_BEMTA</name>
<dbReference type="Proteomes" id="UP001152759">
    <property type="component" value="Chromosome 7"/>
</dbReference>
<feature type="chain" id="PRO_5040112911" evidence="1">
    <location>
        <begin position="26"/>
        <end position="242"/>
    </location>
</feature>
<sequence>MRTRTNMWIFGIMLFLGYSTNPTRSECCGFIVANCEAGGAAGWGPCCSHGGLGSCNVFCCNCDNECIARGCGYSLVNLSLRNESRMEEVQVSEKIACTDTEPCRLSVEINRVFEASTQRGDLRTPVKNLVDAEFTDSYKDAVAERTMLGETVECEVNPGHEVWLGQEPRFAVLSGSYVYTCCDGGVCWEDKEKSGIVHHQMPIVRANGIMDSKVFCHEEPLEGFVRSADEVYSTPTESNDII</sequence>
<dbReference type="AlphaFoldDB" id="A0A9P0CC34"/>
<evidence type="ECO:0000256" key="1">
    <source>
        <dbReference type="SAM" id="SignalP"/>
    </source>
</evidence>
<proteinExistence type="predicted"/>
<keyword evidence="3" id="KW-1185">Reference proteome</keyword>
<organism evidence="2 3">
    <name type="scientific">Bemisia tabaci</name>
    <name type="common">Sweetpotato whitefly</name>
    <name type="synonym">Aleurodes tabaci</name>
    <dbReference type="NCBI Taxonomy" id="7038"/>
    <lineage>
        <taxon>Eukaryota</taxon>
        <taxon>Metazoa</taxon>
        <taxon>Ecdysozoa</taxon>
        <taxon>Arthropoda</taxon>
        <taxon>Hexapoda</taxon>
        <taxon>Insecta</taxon>
        <taxon>Pterygota</taxon>
        <taxon>Neoptera</taxon>
        <taxon>Paraneoptera</taxon>
        <taxon>Hemiptera</taxon>
        <taxon>Sternorrhyncha</taxon>
        <taxon>Aleyrodoidea</taxon>
        <taxon>Aleyrodidae</taxon>
        <taxon>Aleyrodinae</taxon>
        <taxon>Bemisia</taxon>
    </lineage>
</organism>
<gene>
    <name evidence="2" type="ORF">BEMITA_LOCUS12130</name>
</gene>
<keyword evidence="1" id="KW-0732">Signal</keyword>
<protein>
    <submittedName>
        <fullName evidence="2">Uncharacterized protein</fullName>
    </submittedName>
</protein>
<evidence type="ECO:0000313" key="2">
    <source>
        <dbReference type="EMBL" id="CAH0775990.1"/>
    </source>
</evidence>
<dbReference type="EMBL" id="OU963868">
    <property type="protein sequence ID" value="CAH0775990.1"/>
    <property type="molecule type" value="Genomic_DNA"/>
</dbReference>